<dbReference type="PANTHER" id="PTHR43133:SF32">
    <property type="entry name" value="BLR3042 PROTEIN"/>
    <property type="match status" value="1"/>
</dbReference>
<dbReference type="InterPro" id="IPR039425">
    <property type="entry name" value="RNA_pol_sigma-70-like"/>
</dbReference>
<dbReference type="GO" id="GO:0006352">
    <property type="term" value="P:DNA-templated transcription initiation"/>
    <property type="evidence" value="ECO:0007669"/>
    <property type="project" value="InterPro"/>
</dbReference>
<proteinExistence type="inferred from homology"/>
<organism evidence="7 8">
    <name type="scientific">Bradyrhizobium erythrophlei</name>
    <dbReference type="NCBI Taxonomy" id="1437360"/>
    <lineage>
        <taxon>Bacteria</taxon>
        <taxon>Pseudomonadati</taxon>
        <taxon>Pseudomonadota</taxon>
        <taxon>Alphaproteobacteria</taxon>
        <taxon>Hyphomicrobiales</taxon>
        <taxon>Nitrobacteraceae</taxon>
        <taxon>Bradyrhizobium</taxon>
    </lineage>
</organism>
<dbReference type="PANTHER" id="PTHR43133">
    <property type="entry name" value="RNA POLYMERASE ECF-TYPE SIGMA FACTO"/>
    <property type="match status" value="1"/>
</dbReference>
<dbReference type="Gene3D" id="1.10.10.10">
    <property type="entry name" value="Winged helix-like DNA-binding domain superfamily/Winged helix DNA-binding domain"/>
    <property type="match status" value="1"/>
</dbReference>
<evidence type="ECO:0000256" key="4">
    <source>
        <dbReference type="ARBA" id="ARBA00023163"/>
    </source>
</evidence>
<evidence type="ECO:0000259" key="5">
    <source>
        <dbReference type="Pfam" id="PF04542"/>
    </source>
</evidence>
<dbReference type="InterPro" id="IPR014284">
    <property type="entry name" value="RNA_pol_sigma-70_dom"/>
</dbReference>
<evidence type="ECO:0000256" key="3">
    <source>
        <dbReference type="ARBA" id="ARBA00023082"/>
    </source>
</evidence>
<dbReference type="SUPFAM" id="SSF88946">
    <property type="entry name" value="Sigma2 domain of RNA polymerase sigma factors"/>
    <property type="match status" value="1"/>
</dbReference>
<dbReference type="Pfam" id="PF04542">
    <property type="entry name" value="Sigma70_r2"/>
    <property type="match status" value="1"/>
</dbReference>
<dbReference type="GO" id="GO:0003677">
    <property type="term" value="F:DNA binding"/>
    <property type="evidence" value="ECO:0007669"/>
    <property type="project" value="InterPro"/>
</dbReference>
<evidence type="ECO:0000259" key="6">
    <source>
        <dbReference type="Pfam" id="PF08281"/>
    </source>
</evidence>
<protein>
    <submittedName>
        <fullName evidence="7">RNA polymerase sigma-70 factor, ECF subfamily</fullName>
    </submittedName>
</protein>
<gene>
    <name evidence="7" type="ORF">SAMN05444170_0318</name>
</gene>
<feature type="domain" description="RNA polymerase sigma factor 70 region 4 type 2" evidence="6">
    <location>
        <begin position="123"/>
        <end position="175"/>
    </location>
</feature>
<sequence>MSATQAASDDNLIARIAQGDRLAMQVLYGRHHVRVFRFGLRLVRNEQVAEDLISEVFLDVWRQAGKFEGRSAVSTWLLAITRFKALSALRRRKDAELDDEAANAIEDTSDDPEVSVQKKDTGDALRRCLGQLSAEHREIVDLVYYHEKSVEEVAGIIGIPENTVKTRLFYARKKLAELLKAAGIERGWP</sequence>
<reference evidence="8" key="1">
    <citation type="submission" date="2016-11" db="EMBL/GenBank/DDBJ databases">
        <authorList>
            <person name="Varghese N."/>
            <person name="Submissions S."/>
        </authorList>
    </citation>
    <scope>NUCLEOTIDE SEQUENCE [LARGE SCALE GENOMIC DNA]</scope>
    <source>
        <strain evidence="8">GAS401</strain>
    </source>
</reference>
<keyword evidence="2" id="KW-0805">Transcription regulation</keyword>
<dbReference type="CDD" id="cd06171">
    <property type="entry name" value="Sigma70_r4"/>
    <property type="match status" value="1"/>
</dbReference>
<dbReference type="InterPro" id="IPR013249">
    <property type="entry name" value="RNA_pol_sigma70_r4_t2"/>
</dbReference>
<dbReference type="NCBIfam" id="NF009168">
    <property type="entry name" value="PRK12515.1"/>
    <property type="match status" value="1"/>
</dbReference>
<evidence type="ECO:0000313" key="8">
    <source>
        <dbReference type="Proteomes" id="UP000184096"/>
    </source>
</evidence>
<dbReference type="InterPro" id="IPR013324">
    <property type="entry name" value="RNA_pol_sigma_r3/r4-like"/>
</dbReference>
<name>A0A1M7SVT7_9BRAD</name>
<comment type="similarity">
    <text evidence="1">Belongs to the sigma-70 factor family. ECF subfamily.</text>
</comment>
<dbReference type="NCBIfam" id="TIGR02937">
    <property type="entry name" value="sigma70-ECF"/>
    <property type="match status" value="1"/>
</dbReference>
<dbReference type="RefSeq" id="WP_072816265.1">
    <property type="nucleotide sequence ID" value="NZ_LT670849.1"/>
</dbReference>
<keyword evidence="3" id="KW-0731">Sigma factor</keyword>
<dbReference type="InterPro" id="IPR013325">
    <property type="entry name" value="RNA_pol_sigma_r2"/>
</dbReference>
<dbReference type="Gene3D" id="1.10.1740.10">
    <property type="match status" value="1"/>
</dbReference>
<dbReference type="EMBL" id="LT670849">
    <property type="protein sequence ID" value="SHN62589.1"/>
    <property type="molecule type" value="Genomic_DNA"/>
</dbReference>
<feature type="domain" description="RNA polymerase sigma-70 region 2" evidence="5">
    <location>
        <begin position="27"/>
        <end position="93"/>
    </location>
</feature>
<keyword evidence="4" id="KW-0804">Transcription</keyword>
<evidence type="ECO:0000313" key="7">
    <source>
        <dbReference type="EMBL" id="SHN62589.1"/>
    </source>
</evidence>
<dbReference type="InterPro" id="IPR036388">
    <property type="entry name" value="WH-like_DNA-bd_sf"/>
</dbReference>
<dbReference type="SUPFAM" id="SSF88659">
    <property type="entry name" value="Sigma3 and sigma4 domains of RNA polymerase sigma factors"/>
    <property type="match status" value="1"/>
</dbReference>
<dbReference type="GO" id="GO:0016987">
    <property type="term" value="F:sigma factor activity"/>
    <property type="evidence" value="ECO:0007669"/>
    <property type="project" value="UniProtKB-KW"/>
</dbReference>
<dbReference type="AlphaFoldDB" id="A0A1M7SVT7"/>
<dbReference type="OrthoDB" id="9803470at2"/>
<evidence type="ECO:0000256" key="1">
    <source>
        <dbReference type="ARBA" id="ARBA00010641"/>
    </source>
</evidence>
<accession>A0A1M7SVT7</accession>
<dbReference type="Proteomes" id="UP000184096">
    <property type="component" value="Chromosome I"/>
</dbReference>
<dbReference type="InterPro" id="IPR007627">
    <property type="entry name" value="RNA_pol_sigma70_r2"/>
</dbReference>
<evidence type="ECO:0000256" key="2">
    <source>
        <dbReference type="ARBA" id="ARBA00023015"/>
    </source>
</evidence>
<dbReference type="Pfam" id="PF08281">
    <property type="entry name" value="Sigma70_r4_2"/>
    <property type="match status" value="1"/>
</dbReference>
<keyword evidence="8" id="KW-1185">Reference proteome</keyword>